<keyword evidence="1" id="KW-0812">Transmembrane</keyword>
<evidence type="ECO:0000259" key="2">
    <source>
        <dbReference type="Pfam" id="PF20803"/>
    </source>
</evidence>
<accession>A0A1G2EZ12</accession>
<dbReference type="Gene3D" id="3.30.70.2650">
    <property type="match status" value="1"/>
</dbReference>
<evidence type="ECO:0000313" key="4">
    <source>
        <dbReference type="Proteomes" id="UP000178428"/>
    </source>
</evidence>
<dbReference type="Pfam" id="PF20803">
    <property type="entry name" value="PaaX_M"/>
    <property type="match status" value="1"/>
</dbReference>
<keyword evidence="1" id="KW-1133">Transmembrane helix</keyword>
<dbReference type="Proteomes" id="UP000178428">
    <property type="component" value="Unassembled WGS sequence"/>
</dbReference>
<name>A0A1G2EZ12_9BACT</name>
<evidence type="ECO:0000256" key="1">
    <source>
        <dbReference type="SAM" id="Phobius"/>
    </source>
</evidence>
<evidence type="ECO:0000313" key="3">
    <source>
        <dbReference type="EMBL" id="OGZ30630.1"/>
    </source>
</evidence>
<gene>
    <name evidence="3" type="ORF">A3J00_00460</name>
</gene>
<dbReference type="EMBL" id="MHMR01000017">
    <property type="protein sequence ID" value="OGZ30630.1"/>
    <property type="molecule type" value="Genomic_DNA"/>
</dbReference>
<proteinExistence type="predicted"/>
<feature type="domain" description="Transcriptional repressor PaaX-like central Cas2-like" evidence="2">
    <location>
        <begin position="130"/>
        <end position="200"/>
    </location>
</feature>
<dbReference type="STRING" id="1801725.A3J00_00460"/>
<organism evidence="3 4">
    <name type="scientific">Candidatus Niyogibacteria bacterium RIFCSPLOWO2_02_FULL_45_13</name>
    <dbReference type="NCBI Taxonomy" id="1801725"/>
    <lineage>
        <taxon>Bacteria</taxon>
        <taxon>Candidatus Niyogiibacteriota</taxon>
    </lineage>
</organism>
<comment type="caution">
    <text evidence="3">The sequence shown here is derived from an EMBL/GenBank/DDBJ whole genome shotgun (WGS) entry which is preliminary data.</text>
</comment>
<feature type="transmembrane region" description="Helical" evidence="1">
    <location>
        <begin position="38"/>
        <end position="59"/>
    </location>
</feature>
<protein>
    <recommendedName>
        <fullName evidence="2">Transcriptional repressor PaaX-like central Cas2-like domain-containing protein</fullName>
    </recommendedName>
</protein>
<reference evidence="3 4" key="1">
    <citation type="journal article" date="2016" name="Nat. Commun.">
        <title>Thousands of microbial genomes shed light on interconnected biogeochemical processes in an aquifer system.</title>
        <authorList>
            <person name="Anantharaman K."/>
            <person name="Brown C.T."/>
            <person name="Hug L.A."/>
            <person name="Sharon I."/>
            <person name="Castelle C.J."/>
            <person name="Probst A.J."/>
            <person name="Thomas B.C."/>
            <person name="Singh A."/>
            <person name="Wilkins M.J."/>
            <person name="Karaoz U."/>
            <person name="Brodie E.L."/>
            <person name="Williams K.H."/>
            <person name="Hubbard S.S."/>
            <person name="Banfield J.F."/>
        </authorList>
    </citation>
    <scope>NUCLEOTIDE SEQUENCE [LARGE SCALE GENOMIC DNA]</scope>
</reference>
<keyword evidence="1" id="KW-0472">Membrane</keyword>
<sequence length="218" mass="25622">MPKSKPLRFKSPDLPEKIKEQFKKFINDHPTTTSAAKVLFGLAVFGGVLTAAVVVPGVVSTIGRSTNNRKVEERKRYARLWQNFYRMKKEHSLVFCKEENGADIYEFTKNGEKKFRRFVLETLKIEAPLKWDGNWRIIIFDIPENRRLARRSLQRKLSEIGCYPLQKSVWVHPFPCEEEIEFIKDVFNVKPFVYVLKASEMPNGKVLYHYRQMLKSHL</sequence>
<dbReference type="InterPro" id="IPR048846">
    <property type="entry name" value="PaaX-like_central"/>
</dbReference>
<dbReference type="AlphaFoldDB" id="A0A1G2EZ12"/>